<evidence type="ECO:0000313" key="4">
    <source>
        <dbReference type="EMBL" id="VGO22447.1"/>
    </source>
</evidence>
<dbReference type="SUPFAM" id="SSF53649">
    <property type="entry name" value="Alkaline phosphatase-like"/>
    <property type="match status" value="1"/>
</dbReference>
<dbReference type="RefSeq" id="WP_136063828.1">
    <property type="nucleotide sequence ID" value="NZ_CAAHFH010000002.1"/>
</dbReference>
<dbReference type="Pfam" id="PF00884">
    <property type="entry name" value="Sulfatase"/>
    <property type="match status" value="1"/>
</dbReference>
<evidence type="ECO:0000256" key="1">
    <source>
        <dbReference type="ARBA" id="ARBA00008779"/>
    </source>
</evidence>
<dbReference type="AlphaFoldDB" id="A0A6C2UTA6"/>
<dbReference type="EMBL" id="CAAHFH010000002">
    <property type="protein sequence ID" value="VGO22447.1"/>
    <property type="molecule type" value="Genomic_DNA"/>
</dbReference>
<dbReference type="Gene3D" id="3.40.720.10">
    <property type="entry name" value="Alkaline Phosphatase, subunit A"/>
    <property type="match status" value="1"/>
</dbReference>
<comment type="similarity">
    <text evidence="1">Belongs to the sulfatase family.</text>
</comment>
<gene>
    <name evidence="4" type="ORF">SCARR_04530</name>
</gene>
<accession>A0A6C2UTA6</accession>
<evidence type="ECO:0000259" key="3">
    <source>
        <dbReference type="Pfam" id="PF00884"/>
    </source>
</evidence>
<organism evidence="4 5">
    <name type="scientific">Pontiella sulfatireligans</name>
    <dbReference type="NCBI Taxonomy" id="2750658"/>
    <lineage>
        <taxon>Bacteria</taxon>
        <taxon>Pseudomonadati</taxon>
        <taxon>Kiritimatiellota</taxon>
        <taxon>Kiritimatiellia</taxon>
        <taxon>Kiritimatiellales</taxon>
        <taxon>Pontiellaceae</taxon>
        <taxon>Pontiella</taxon>
    </lineage>
</organism>
<keyword evidence="2" id="KW-0378">Hydrolase</keyword>
<evidence type="ECO:0000256" key="2">
    <source>
        <dbReference type="ARBA" id="ARBA00022801"/>
    </source>
</evidence>
<dbReference type="GO" id="GO:0004065">
    <property type="term" value="F:arylsulfatase activity"/>
    <property type="evidence" value="ECO:0007669"/>
    <property type="project" value="TreeGrafter"/>
</dbReference>
<proteinExistence type="inferred from homology"/>
<evidence type="ECO:0000313" key="5">
    <source>
        <dbReference type="Proteomes" id="UP000346198"/>
    </source>
</evidence>
<name>A0A6C2UTA6_9BACT</name>
<sequence length="528" mass="60188">MKVWINIIWISLLAGSVNAEKPNIILVFADDISARELPIYNSDVWSKPGYGNTDDPALRAQTPVLDKLAEEGCWIRNAWAATICSPSRAMMMTGRYAHLHKWWHNGDYGKSFDEQDRKITWPLYESSPVQLGQVAQQVGYGTYWAGKTQMTLDHVARYGFDEGIFTPGGSITENPSTDFQIIQKKVDGKKVMVNRDSGLPGGSFPTFSYFWMPSVQLLNHPSAEDELVLWPNTPKTRASFGPHTYGPDLEMEFIFDFMDRTHEKGKPFFIYHTSHLGHGAFDWLRPEDEGKWPGTPVIEWTGKGYVRTEPRVTGDKGKYDTHGTVTPSGIHHQINYLDYQMWCYQNKLEELGIAEDTIIIFCADNGTHGYGKGNMDRQKGVHVPLIIYAPGMKKRGEQDILVSIADMLPTVAELVGADIPADYEINGESLVPFLFTEKADHRDWLYSYKSERQLARGNYVLKDGKDKWWDVSTMPADLNSFRQITDWSKETELFREERKKLLSIIKPFDLYATEHDAPSYKSDRKGNE</sequence>
<keyword evidence="5" id="KW-1185">Reference proteome</keyword>
<dbReference type="PANTHER" id="PTHR42693:SF53">
    <property type="entry name" value="ENDO-4-O-SULFATASE"/>
    <property type="match status" value="1"/>
</dbReference>
<protein>
    <recommendedName>
        <fullName evidence="3">Sulfatase N-terminal domain-containing protein</fullName>
    </recommendedName>
</protein>
<dbReference type="PANTHER" id="PTHR42693">
    <property type="entry name" value="ARYLSULFATASE FAMILY MEMBER"/>
    <property type="match status" value="1"/>
</dbReference>
<dbReference type="Proteomes" id="UP000346198">
    <property type="component" value="Unassembled WGS sequence"/>
</dbReference>
<reference evidence="4 5" key="1">
    <citation type="submission" date="2019-04" db="EMBL/GenBank/DDBJ databases">
        <authorList>
            <person name="Van Vliet M D."/>
        </authorList>
    </citation>
    <scope>NUCLEOTIDE SEQUENCE [LARGE SCALE GENOMIC DNA]</scope>
    <source>
        <strain evidence="4 5">F21</strain>
    </source>
</reference>
<dbReference type="InterPro" id="IPR050738">
    <property type="entry name" value="Sulfatase"/>
</dbReference>
<dbReference type="InterPro" id="IPR000917">
    <property type="entry name" value="Sulfatase_N"/>
</dbReference>
<feature type="domain" description="Sulfatase N-terminal" evidence="3">
    <location>
        <begin position="22"/>
        <end position="416"/>
    </location>
</feature>
<dbReference type="InterPro" id="IPR017850">
    <property type="entry name" value="Alkaline_phosphatase_core_sf"/>
</dbReference>